<feature type="transmembrane region" description="Helical" evidence="5">
    <location>
        <begin position="371"/>
        <end position="391"/>
    </location>
</feature>
<dbReference type="PANTHER" id="PTHR43179:SF12">
    <property type="entry name" value="GALACTOFURANOSYLTRANSFERASE GLFT2"/>
    <property type="match status" value="1"/>
</dbReference>
<protein>
    <submittedName>
        <fullName evidence="6">GT2 family glycosyltransferase</fullName>
    </submittedName>
</protein>
<feature type="transmembrane region" description="Helical" evidence="5">
    <location>
        <begin position="685"/>
        <end position="705"/>
    </location>
</feature>
<keyword evidence="3" id="KW-0328">Glycosyltransferase</keyword>
<keyword evidence="4" id="KW-0808">Transferase</keyword>
<feature type="transmembrane region" description="Helical" evidence="5">
    <location>
        <begin position="285"/>
        <end position="305"/>
    </location>
</feature>
<evidence type="ECO:0000313" key="7">
    <source>
        <dbReference type="Proteomes" id="UP001243212"/>
    </source>
</evidence>
<sequence>MVTDVTREKVTAIVVCHGRDLSFLGATLSGLSAQTHQPDRIVVLIPNHDSEAVQPIHEHLEPGSDAVSLVTSNAENLGQMIRYIDAGELGGADWLWFLHADSAPEPRALDALLRRGETSKRIAVVGPKQIAWNDDEAPVVLEVGIRATRSARRVPEIEEGERDQGQYDSRTDVLAVGTAGMLVRRAVWDKLGGLDPQLGPFGDGLEFSRRARRAGYRVVVEPKAAVRHARVGLGEADSTYARRRAAQLYNALLAAPGALVPAIAVFYLVAAPFRALARLVFKEHVLAWAEVKATVLLVASLGAVVKGRRRIAKVAQVGPEALAGLEARPAEIRLARKESRRSKKEAKMLAEQPDPLTMKARADLARHTRRGAALTLALGTAFTVVFHLPVFSSGVLSGGGLAADATVGSELAAIAWSGWLDSGDGYPLPLDPLWVAAIPIVMLGQPFGLTLGGFATAILYLAIPAAAGFAYLGAGRLTRSWVARSVLAALWMVAPSFLDALHTGQIGAVVAHVLLPLGVYAVVGAWRGSAAALGLAALTFGLLAAAAPIYLVATTILAASGLLFNRRRKRWLWLVVPALLAIVPTLRAHPDPLLFFAQTGVPIGSQSAHSMVDSLSADLLAWLPIAVIAGAGVLALLRLHRMWWIRAGWVIVAAGIVHAVFAQFANVGVRRIPGGYESVDASPHVGLTIAWFGLWLALGCATHALRTAMRRRNFGATHIIGGLAMVAVPIATIAIGGRALWQTTDPVLGDNAPDVPALAEEAFQNNERVLTLVMSSDGVGVELWRGNGQELHEYTMARGLSQARALESGAPFWNDEAGQDLAQLASGLLTGSQDAASGLGEHAVSVVLVPALEQGESAEFRAQLVGRIQSAPGLQYVSDTEVGTFWRVSEPSSRAYTTEANTHAGVINAKVEVSGEPSERELRLAERANAHWSAHIDGLELGVSTGGDPAWYQAWTVPANMAGTVEITYDDPVHKVLGAAGGLSLIASAIIALPLRRRKGGVE</sequence>
<dbReference type="Pfam" id="PF13641">
    <property type="entry name" value="Glyco_tranf_2_3"/>
    <property type="match status" value="1"/>
</dbReference>
<comment type="pathway">
    <text evidence="1">Cell wall biogenesis; cell wall polysaccharide biosynthesis.</text>
</comment>
<name>A0ABT9NEZ8_9ACTO</name>
<evidence type="ECO:0000256" key="3">
    <source>
        <dbReference type="ARBA" id="ARBA00022676"/>
    </source>
</evidence>
<feature type="transmembrane region" description="Helical" evidence="5">
    <location>
        <begin position="458"/>
        <end position="475"/>
    </location>
</feature>
<organism evidence="6 7">
    <name type="scientific">Trueperella bonasi</name>
    <dbReference type="NCBI Taxonomy" id="312286"/>
    <lineage>
        <taxon>Bacteria</taxon>
        <taxon>Bacillati</taxon>
        <taxon>Actinomycetota</taxon>
        <taxon>Actinomycetes</taxon>
        <taxon>Actinomycetales</taxon>
        <taxon>Actinomycetaceae</taxon>
        <taxon>Trueperella</taxon>
    </lineage>
</organism>
<evidence type="ECO:0000313" key="6">
    <source>
        <dbReference type="EMBL" id="MDP9805970.1"/>
    </source>
</evidence>
<gene>
    <name evidence="6" type="ORF">J2S70_000552</name>
</gene>
<dbReference type="InterPro" id="IPR029044">
    <property type="entry name" value="Nucleotide-diphossugar_trans"/>
</dbReference>
<feature type="transmembrane region" description="Helical" evidence="5">
    <location>
        <begin position="532"/>
        <end position="559"/>
    </location>
</feature>
<keyword evidence="5" id="KW-1133">Transmembrane helix</keyword>
<feature type="transmembrane region" description="Helical" evidence="5">
    <location>
        <begin position="248"/>
        <end position="273"/>
    </location>
</feature>
<dbReference type="RefSeq" id="WP_307682222.1">
    <property type="nucleotide sequence ID" value="NZ_JAUSQX010000001.1"/>
</dbReference>
<comment type="similarity">
    <text evidence="2">Belongs to the glycosyltransferase 2 family.</text>
</comment>
<feature type="transmembrane region" description="Helical" evidence="5">
    <location>
        <begin position="644"/>
        <end position="665"/>
    </location>
</feature>
<keyword evidence="5" id="KW-0472">Membrane</keyword>
<comment type="caution">
    <text evidence="6">The sequence shown here is derived from an EMBL/GenBank/DDBJ whole genome shotgun (WGS) entry which is preliminary data.</text>
</comment>
<evidence type="ECO:0000256" key="4">
    <source>
        <dbReference type="ARBA" id="ARBA00022679"/>
    </source>
</evidence>
<keyword evidence="7" id="KW-1185">Reference proteome</keyword>
<feature type="transmembrane region" description="Helical" evidence="5">
    <location>
        <begin position="508"/>
        <end position="526"/>
    </location>
</feature>
<feature type="transmembrane region" description="Helical" evidence="5">
    <location>
        <begin position="717"/>
        <end position="741"/>
    </location>
</feature>
<proteinExistence type="inferred from homology"/>
<reference evidence="6 7" key="1">
    <citation type="submission" date="2023-07" db="EMBL/GenBank/DDBJ databases">
        <title>Sequencing the genomes of 1000 actinobacteria strains.</title>
        <authorList>
            <person name="Klenk H.-P."/>
        </authorList>
    </citation>
    <scope>NUCLEOTIDE SEQUENCE [LARGE SCALE GENOMIC DNA]</scope>
    <source>
        <strain evidence="6 7">DSM 17163</strain>
    </source>
</reference>
<dbReference type="Gene3D" id="3.90.550.10">
    <property type="entry name" value="Spore Coat Polysaccharide Biosynthesis Protein SpsA, Chain A"/>
    <property type="match status" value="1"/>
</dbReference>
<accession>A0ABT9NEZ8</accession>
<dbReference type="EMBL" id="JAUSQX010000001">
    <property type="protein sequence ID" value="MDP9805970.1"/>
    <property type="molecule type" value="Genomic_DNA"/>
</dbReference>
<evidence type="ECO:0000256" key="2">
    <source>
        <dbReference type="ARBA" id="ARBA00006739"/>
    </source>
</evidence>
<dbReference type="SUPFAM" id="SSF53448">
    <property type="entry name" value="Nucleotide-diphospho-sugar transferases"/>
    <property type="match status" value="1"/>
</dbReference>
<evidence type="ECO:0000256" key="1">
    <source>
        <dbReference type="ARBA" id="ARBA00004776"/>
    </source>
</evidence>
<feature type="transmembrane region" description="Helical" evidence="5">
    <location>
        <begin position="571"/>
        <end position="589"/>
    </location>
</feature>
<keyword evidence="5" id="KW-0812">Transmembrane</keyword>
<dbReference type="PANTHER" id="PTHR43179">
    <property type="entry name" value="RHAMNOSYLTRANSFERASE WBBL"/>
    <property type="match status" value="1"/>
</dbReference>
<feature type="transmembrane region" description="Helical" evidence="5">
    <location>
        <begin position="619"/>
        <end position="637"/>
    </location>
</feature>
<dbReference type="Proteomes" id="UP001243212">
    <property type="component" value="Unassembled WGS sequence"/>
</dbReference>
<evidence type="ECO:0000256" key="5">
    <source>
        <dbReference type="SAM" id="Phobius"/>
    </source>
</evidence>